<dbReference type="EC" id="3.4.24.36" evidence="5 19"/>
<dbReference type="Gene3D" id="2.30.34.10">
    <property type="entry name" value="Leishmanolysin domain 4"/>
    <property type="match status" value="1"/>
</dbReference>
<feature type="binding site" evidence="18">
    <location>
        <position position="601"/>
    </location>
    <ligand>
        <name>Zn(2+)</name>
        <dbReference type="ChEBI" id="CHEBI:29105"/>
        <note>catalytic</note>
    </ligand>
</feature>
<sequence>MSVLGALSLAAPTTPSLSLLLFSYCCAGVRAAGRHLELLAIRPAVAQTTIKVMGWASTHPAVPRRAHRACLFSFAFCILCFRLCKRRAAGAGGLMCALSLSLGSATRGMDVSQRGGRRARASAPWPAVVRFVVATSQRVTLSPAQHASAGRSRLRYSPSSDTRPIRGRKGQPEGVGPRRAGHLPPASLQGPPPLTLSPPSTLLTTSLAPFLLSRLTRTSRLDPHPRPPSCTHKPPHTSLILTPPPTLPLAHVLAGVTGPLARTRTGTASMSRDRSSTHRRRSVAARLMRLAAAGLVMAVGAAAVWVQAAGHHCIHDRLQARVLQSVAQQHRPPGSVSALGLPYVSADPISSAHTVDWAQADSTSPSVAHSADWGTLRIYVSYADLTDPDCYCSYAGQLVNNHAGALDICKGEDILTDAKRHTLVTYLLPLALQLHTERLEVRQVQGTWKVTGMKGDVCGTFKVPQEHVTVGVSNTDFVLYVASVPSDPGVMAWAVMCQAFPDDRPAVGVVNIPTAYIQSAYDQIMVRTVAHEVAHALGFDLTAFDALELIHDVKDLRERNYEVPVLSSPTVVAKAREQYGCTTLTFLELEDTGGSGFAGSHLKGRNAKDELMAPASDAGYYTNLTMAVFQDFGFYKADFTKAEVMPWANLASCDFITKKCMENNITQWPEMFCNTTERRYRCPSDRLKIGTCSIVKHDNPLPTYFRYFTKTSVGGSTEFMDYCPIIVPYGTAACNQDPSTASPTVKEFSVFSDASRCLDGAFTPKHSTGPPGPYNGLCANVKCDRAHHTYSVQVYGSSGYVACTPGQRLELATTSTAFVEGSYIMCPLYVEVCQANIKGVIDFEGDAADTAAV</sequence>
<name>A0A3P3YZX1_LEIBR</name>
<accession>A0A3P3YZX1</accession>
<keyword evidence="16" id="KW-0325">Glycoprotein</keyword>
<reference evidence="21 22" key="1">
    <citation type="submission" date="2018-09" db="EMBL/GenBank/DDBJ databases">
        <authorList>
            <person name="Peiro R."/>
            <person name="Begona"/>
            <person name="Cbmso G."/>
            <person name="Lopez M."/>
            <person name="Gonzalez S."/>
        </authorList>
    </citation>
    <scope>NUCLEOTIDE SEQUENCE [LARGE SCALE GENOMIC DNA]</scope>
</reference>
<evidence type="ECO:0000256" key="2">
    <source>
        <dbReference type="ARBA" id="ARBA00003364"/>
    </source>
</evidence>
<keyword evidence="8 19" id="KW-0732">Signal</keyword>
<dbReference type="Gene3D" id="2.10.55.10">
    <property type="entry name" value="Leishmanolysin domain 3"/>
    <property type="match status" value="1"/>
</dbReference>
<evidence type="ECO:0000256" key="13">
    <source>
        <dbReference type="ARBA" id="ARBA00023136"/>
    </source>
</evidence>
<dbReference type="EMBL" id="LS997609">
    <property type="protein sequence ID" value="SYZ63426.1"/>
    <property type="molecule type" value="Genomic_DNA"/>
</dbReference>
<feature type="signal peptide" evidence="19">
    <location>
        <begin position="1"/>
        <end position="31"/>
    </location>
</feature>
<dbReference type="InterPro" id="IPR001577">
    <property type="entry name" value="Peptidase_M8"/>
</dbReference>
<evidence type="ECO:0000256" key="1">
    <source>
        <dbReference type="ARBA" id="ARBA00001249"/>
    </source>
</evidence>
<keyword evidence="12 18" id="KW-0482">Metalloprotease</keyword>
<evidence type="ECO:0000256" key="11">
    <source>
        <dbReference type="ARBA" id="ARBA00022889"/>
    </source>
</evidence>
<dbReference type="GO" id="GO:0016020">
    <property type="term" value="C:membrane"/>
    <property type="evidence" value="ECO:0007669"/>
    <property type="project" value="UniProtKB-SubCell"/>
</dbReference>
<dbReference type="Pfam" id="PF01457">
    <property type="entry name" value="Peptidase_M8"/>
    <property type="match status" value="1"/>
</dbReference>
<keyword evidence="9 19" id="KW-0378">Hydrolase</keyword>
<dbReference type="GO" id="GO:0046872">
    <property type="term" value="F:metal ion binding"/>
    <property type="evidence" value="ECO:0007669"/>
    <property type="project" value="UniProtKB-KW"/>
</dbReference>
<comment type="subcellular location">
    <subcellularLocation>
        <location evidence="3">Membrane</location>
    </subcellularLocation>
</comment>
<comment type="function">
    <text evidence="2">Has an integral role during the infection of macrophages in the mammalian host.</text>
</comment>
<comment type="catalytic activity">
    <reaction evidence="1 19">
        <text>Preference for hydrophobic residues at P1 and P1' and basic residues at P2' and P3'. A model nonapeptide is cleaved at -Ala-Tyr-|-Leu-Lys-Lys-.</text>
        <dbReference type="EC" id="3.4.24.36"/>
    </reaction>
</comment>
<dbReference type="GO" id="GO:0005737">
    <property type="term" value="C:cytoplasm"/>
    <property type="evidence" value="ECO:0007669"/>
    <property type="project" value="TreeGrafter"/>
</dbReference>
<keyword evidence="11" id="KW-0130">Cell adhesion</keyword>
<dbReference type="AlphaFoldDB" id="A0A3P3YZX1"/>
<evidence type="ECO:0000256" key="5">
    <source>
        <dbReference type="ARBA" id="ARBA00012397"/>
    </source>
</evidence>
<evidence type="ECO:0000256" key="9">
    <source>
        <dbReference type="ARBA" id="ARBA00022801"/>
    </source>
</evidence>
<feature type="region of interest" description="Disordered" evidence="20">
    <location>
        <begin position="142"/>
        <end position="195"/>
    </location>
</feature>
<evidence type="ECO:0000256" key="12">
    <source>
        <dbReference type="ARBA" id="ARBA00023049"/>
    </source>
</evidence>
<evidence type="ECO:0000313" key="22">
    <source>
        <dbReference type="Proteomes" id="UP000319462"/>
    </source>
</evidence>
<dbReference type="Gene3D" id="3.10.170.20">
    <property type="match status" value="1"/>
</dbReference>
<dbReference type="PRINTS" id="PR00782">
    <property type="entry name" value="LSHMANOLYSIN"/>
</dbReference>
<keyword evidence="14" id="KW-0865">Zymogen</keyword>
<proteinExistence type="inferred from homology"/>
<feature type="active site" evidence="17">
    <location>
        <position position="532"/>
    </location>
</feature>
<feature type="binding site" evidence="18">
    <location>
        <position position="531"/>
    </location>
    <ligand>
        <name>Zn(2+)</name>
        <dbReference type="ChEBI" id="CHEBI:29105"/>
        <note>catalytic</note>
    </ligand>
</feature>
<dbReference type="PANTHER" id="PTHR10942:SF0">
    <property type="entry name" value="LEISHMANOLYSIN-LIKE PEPTIDASE"/>
    <property type="match status" value="1"/>
</dbReference>
<evidence type="ECO:0000313" key="21">
    <source>
        <dbReference type="EMBL" id="SYZ63426.1"/>
    </source>
</evidence>
<evidence type="ECO:0000256" key="19">
    <source>
        <dbReference type="RuleBase" id="RU366077"/>
    </source>
</evidence>
<evidence type="ECO:0000256" key="10">
    <source>
        <dbReference type="ARBA" id="ARBA00022833"/>
    </source>
</evidence>
<dbReference type="GO" id="GO:0007155">
    <property type="term" value="P:cell adhesion"/>
    <property type="evidence" value="ECO:0007669"/>
    <property type="project" value="UniProtKB-KW"/>
</dbReference>
<keyword evidence="15" id="KW-1015">Disulfide bond</keyword>
<dbReference type="Proteomes" id="UP000319462">
    <property type="component" value="Chromosome 10"/>
</dbReference>
<dbReference type="FunFam" id="3.90.132.10:FF:000001">
    <property type="entry name" value="leishmanolysin-like peptidase isoform X2"/>
    <property type="match status" value="1"/>
</dbReference>
<dbReference type="SUPFAM" id="SSF55486">
    <property type="entry name" value="Metalloproteases ('zincins'), catalytic domain"/>
    <property type="match status" value="1"/>
</dbReference>
<evidence type="ECO:0000256" key="7">
    <source>
        <dbReference type="ARBA" id="ARBA00022723"/>
    </source>
</evidence>
<gene>
    <name evidence="21" type="ORF">LBRM2904_10.0510</name>
</gene>
<keyword evidence="7 18" id="KW-0479">Metal-binding</keyword>
<comment type="similarity">
    <text evidence="4 19">Belongs to the peptidase M8 family.</text>
</comment>
<comment type="cofactor">
    <cofactor evidence="18 19">
        <name>Zn(2+)</name>
        <dbReference type="ChEBI" id="CHEBI:29105"/>
    </cofactor>
    <text evidence="18 19">Binds 1 zinc ion per subunit.</text>
</comment>
<evidence type="ECO:0000256" key="4">
    <source>
        <dbReference type="ARBA" id="ARBA00005860"/>
    </source>
</evidence>
<evidence type="ECO:0000256" key="18">
    <source>
        <dbReference type="PIRSR" id="PIRSR601577-2"/>
    </source>
</evidence>
<dbReference type="Gene3D" id="3.90.132.10">
    <property type="entry name" value="Leishmanolysin , domain 2"/>
    <property type="match status" value="1"/>
</dbReference>
<feature type="chain" id="PRO_5023970587" description="Leishmanolysin" evidence="19">
    <location>
        <begin position="32"/>
        <end position="853"/>
    </location>
</feature>
<evidence type="ECO:0000256" key="15">
    <source>
        <dbReference type="ARBA" id="ARBA00023157"/>
    </source>
</evidence>
<dbReference type="PANTHER" id="PTHR10942">
    <property type="entry name" value="LEISHMANOLYSIN-LIKE PEPTIDASE"/>
    <property type="match status" value="1"/>
</dbReference>
<evidence type="ECO:0000256" key="20">
    <source>
        <dbReference type="SAM" id="MobiDB-lite"/>
    </source>
</evidence>
<dbReference type="FunFam" id="2.10.55.10:FF:000003">
    <property type="entry name" value="MSP-A1 surface protease homolog"/>
    <property type="match status" value="1"/>
</dbReference>
<evidence type="ECO:0000256" key="6">
    <source>
        <dbReference type="ARBA" id="ARBA00022670"/>
    </source>
</evidence>
<feature type="binding site" evidence="18">
    <location>
        <position position="535"/>
    </location>
    <ligand>
        <name>Zn(2+)</name>
        <dbReference type="ChEBI" id="CHEBI:29105"/>
        <note>catalytic</note>
    </ligand>
</feature>
<evidence type="ECO:0000256" key="8">
    <source>
        <dbReference type="ARBA" id="ARBA00022729"/>
    </source>
</evidence>
<dbReference type="GO" id="GO:0006508">
    <property type="term" value="P:proteolysis"/>
    <property type="evidence" value="ECO:0007669"/>
    <property type="project" value="UniProtKB-KW"/>
</dbReference>
<protein>
    <recommendedName>
        <fullName evidence="5 19">Leishmanolysin</fullName>
        <ecNumber evidence="5 19">3.4.24.36</ecNumber>
    </recommendedName>
</protein>
<keyword evidence="13" id="KW-0472">Membrane</keyword>
<evidence type="ECO:0000256" key="16">
    <source>
        <dbReference type="ARBA" id="ARBA00023180"/>
    </source>
</evidence>
<dbReference type="GO" id="GO:0004222">
    <property type="term" value="F:metalloendopeptidase activity"/>
    <property type="evidence" value="ECO:0007669"/>
    <property type="project" value="UniProtKB-UniRule"/>
</dbReference>
<evidence type="ECO:0000256" key="3">
    <source>
        <dbReference type="ARBA" id="ARBA00004370"/>
    </source>
</evidence>
<keyword evidence="6 19" id="KW-0645">Protease</keyword>
<evidence type="ECO:0000256" key="17">
    <source>
        <dbReference type="PIRSR" id="PIRSR601577-1"/>
    </source>
</evidence>
<evidence type="ECO:0000256" key="14">
    <source>
        <dbReference type="ARBA" id="ARBA00023145"/>
    </source>
</evidence>
<organism evidence="21 22">
    <name type="scientific">Leishmania braziliensis MHOM/BR/75/M2904</name>
    <dbReference type="NCBI Taxonomy" id="420245"/>
    <lineage>
        <taxon>Eukaryota</taxon>
        <taxon>Discoba</taxon>
        <taxon>Euglenozoa</taxon>
        <taxon>Kinetoplastea</taxon>
        <taxon>Metakinetoplastina</taxon>
        <taxon>Trypanosomatida</taxon>
        <taxon>Trypanosomatidae</taxon>
        <taxon>Leishmaniinae</taxon>
        <taxon>Leishmania</taxon>
        <taxon>Leishmania braziliensis species complex</taxon>
    </lineage>
</organism>
<keyword evidence="10 18" id="KW-0862">Zinc</keyword>